<keyword evidence="1" id="KW-0812">Transmembrane</keyword>
<sequence length="160" mass="17157">MSDQENTKKTIDSAKNMAGNLTSSILSLKEKQPKVFFGAIGGIVLLILIMMMSGGDKPTPVSGPTVKDLVAGQKYILKSPNTYDPKATVRLVPVPGTMAAYDDTEEADRTSPCQHLPQGTPVSVIDFQDAFGKKNAFVKVQIEEGECKGNAGWTLAINIQ</sequence>
<evidence type="ECO:0000313" key="2">
    <source>
        <dbReference type="EMBL" id="CAA9890709.1"/>
    </source>
</evidence>
<keyword evidence="3" id="KW-1185">Reference proteome</keyword>
<feature type="transmembrane region" description="Helical" evidence="1">
    <location>
        <begin position="35"/>
        <end position="55"/>
    </location>
</feature>
<keyword evidence="1" id="KW-0472">Membrane</keyword>
<dbReference type="RefSeq" id="WP_174625625.1">
    <property type="nucleotide sequence ID" value="NZ_CADCXN010000055.1"/>
</dbReference>
<evidence type="ECO:0000313" key="3">
    <source>
        <dbReference type="Proteomes" id="UP000494216"/>
    </source>
</evidence>
<dbReference type="Proteomes" id="UP000494216">
    <property type="component" value="Unassembled WGS sequence"/>
</dbReference>
<gene>
    <name evidence="2" type="ORF">METHB2_270039</name>
</gene>
<dbReference type="AlphaFoldDB" id="A0A8S0WAF8"/>
<reference evidence="2 3" key="1">
    <citation type="submission" date="2020-02" db="EMBL/GenBank/DDBJ databases">
        <authorList>
            <person name="Hogendoorn C."/>
        </authorList>
    </citation>
    <scope>NUCLEOTIDE SEQUENCE [LARGE SCALE GENOMIC DNA]</scope>
    <source>
        <strain evidence="2">METHB21</strain>
    </source>
</reference>
<evidence type="ECO:0000256" key="1">
    <source>
        <dbReference type="SAM" id="Phobius"/>
    </source>
</evidence>
<organism evidence="2 3">
    <name type="scientific">Candidatus Methylobacter favarea</name>
    <dbReference type="NCBI Taxonomy" id="2707345"/>
    <lineage>
        <taxon>Bacteria</taxon>
        <taxon>Pseudomonadati</taxon>
        <taxon>Pseudomonadota</taxon>
        <taxon>Gammaproteobacteria</taxon>
        <taxon>Methylococcales</taxon>
        <taxon>Methylococcaceae</taxon>
        <taxon>Methylobacter</taxon>
    </lineage>
</organism>
<accession>A0A8S0WAF8</accession>
<dbReference type="EMBL" id="CADCXN010000055">
    <property type="protein sequence ID" value="CAA9890709.1"/>
    <property type="molecule type" value="Genomic_DNA"/>
</dbReference>
<protein>
    <submittedName>
        <fullName evidence="2">Uncharacterized protein</fullName>
    </submittedName>
</protein>
<keyword evidence="1" id="KW-1133">Transmembrane helix</keyword>
<name>A0A8S0WAF8_9GAMM</name>
<proteinExistence type="predicted"/>
<comment type="caution">
    <text evidence="2">The sequence shown here is derived from an EMBL/GenBank/DDBJ whole genome shotgun (WGS) entry which is preliminary data.</text>
</comment>